<evidence type="ECO:0000313" key="4">
    <source>
        <dbReference type="EMBL" id="TCN72823.1"/>
    </source>
</evidence>
<comment type="caution">
    <text evidence="4">The sequence shown here is derived from an EMBL/GenBank/DDBJ whole genome shotgun (WGS) entry which is preliminary data.</text>
</comment>
<protein>
    <submittedName>
        <fullName evidence="4">8-oxo-dGTP diphosphatase</fullName>
    </submittedName>
</protein>
<dbReference type="PROSITE" id="PS51462">
    <property type="entry name" value="NUDIX"/>
    <property type="match status" value="1"/>
</dbReference>
<dbReference type="GO" id="GO:0016787">
    <property type="term" value="F:hydrolase activity"/>
    <property type="evidence" value="ECO:0007669"/>
    <property type="project" value="UniProtKB-KW"/>
</dbReference>
<dbReference type="EMBL" id="SLWB01000001">
    <property type="protein sequence ID" value="TCN72823.1"/>
    <property type="molecule type" value="Genomic_DNA"/>
</dbReference>
<accession>A0A4R2EYX5</accession>
<evidence type="ECO:0000259" key="3">
    <source>
        <dbReference type="PROSITE" id="PS51462"/>
    </source>
</evidence>
<dbReference type="PANTHER" id="PTHR43736">
    <property type="entry name" value="ADP-RIBOSE PYROPHOSPHATASE"/>
    <property type="match status" value="1"/>
</dbReference>
<dbReference type="OrthoDB" id="9786141at2"/>
<dbReference type="InterPro" id="IPR020476">
    <property type="entry name" value="Nudix_hydrolase"/>
</dbReference>
<gene>
    <name evidence="4" type="ORF">CLV25_10141</name>
</gene>
<name>A0A4R2EYX5_9BACT</name>
<dbReference type="CDD" id="cd18873">
    <property type="entry name" value="NUDIX_NadM_like"/>
    <property type="match status" value="1"/>
</dbReference>
<dbReference type="InterPro" id="IPR015797">
    <property type="entry name" value="NUDIX_hydrolase-like_dom_sf"/>
</dbReference>
<dbReference type="InterPro" id="IPR020084">
    <property type="entry name" value="NUDIX_hydrolase_CS"/>
</dbReference>
<dbReference type="PROSITE" id="PS00893">
    <property type="entry name" value="NUDIX_BOX"/>
    <property type="match status" value="1"/>
</dbReference>
<dbReference type="PANTHER" id="PTHR43736:SF4">
    <property type="entry name" value="SLR1690 PROTEIN"/>
    <property type="match status" value="1"/>
</dbReference>
<feature type="domain" description="Nudix hydrolase" evidence="3">
    <location>
        <begin position="9"/>
        <end position="141"/>
    </location>
</feature>
<reference evidence="4 5" key="1">
    <citation type="submission" date="2019-03" db="EMBL/GenBank/DDBJ databases">
        <title>Genomic Encyclopedia of Archaeal and Bacterial Type Strains, Phase II (KMG-II): from individual species to whole genera.</title>
        <authorList>
            <person name="Goeker M."/>
        </authorList>
    </citation>
    <scope>NUCLEOTIDE SEQUENCE [LARGE SCALE GENOMIC DNA]</scope>
    <source>
        <strain evidence="4 5">RL-C</strain>
    </source>
</reference>
<dbReference type="Proteomes" id="UP000294830">
    <property type="component" value="Unassembled WGS sequence"/>
</dbReference>
<evidence type="ECO:0000256" key="2">
    <source>
        <dbReference type="RuleBase" id="RU003476"/>
    </source>
</evidence>
<evidence type="ECO:0000256" key="1">
    <source>
        <dbReference type="ARBA" id="ARBA00022801"/>
    </source>
</evidence>
<dbReference type="InterPro" id="IPR000086">
    <property type="entry name" value="NUDIX_hydrolase_dom"/>
</dbReference>
<proteinExistence type="inferred from homology"/>
<evidence type="ECO:0000313" key="5">
    <source>
        <dbReference type="Proteomes" id="UP000294830"/>
    </source>
</evidence>
<dbReference type="RefSeq" id="WP_131837614.1">
    <property type="nucleotide sequence ID" value="NZ_SLWB01000001.1"/>
</dbReference>
<organism evidence="4 5">
    <name type="scientific">Acetobacteroides hydrogenigenes</name>
    <dbReference type="NCBI Taxonomy" id="979970"/>
    <lineage>
        <taxon>Bacteria</taxon>
        <taxon>Pseudomonadati</taxon>
        <taxon>Bacteroidota</taxon>
        <taxon>Bacteroidia</taxon>
        <taxon>Bacteroidales</taxon>
        <taxon>Rikenellaceae</taxon>
        <taxon>Acetobacteroides</taxon>
    </lineage>
</organism>
<sequence>MHYTYPYPRMQVTVDAVIVRTLDEGDEVLLIERKHAPFEGCWAIPGGFVDMDETLADAAKRELYEETGVVVDKLYQVHTFDAVNRDPRDRTISTVFLGFANGDSLLKAGDDASSADWFSFDALPPLAFDHEQILDYVKKYLEKKKID</sequence>
<dbReference type="Gene3D" id="3.90.79.10">
    <property type="entry name" value="Nucleoside Triphosphate Pyrophosphohydrolase"/>
    <property type="match status" value="1"/>
</dbReference>
<dbReference type="Pfam" id="PF00293">
    <property type="entry name" value="NUDIX"/>
    <property type="match status" value="1"/>
</dbReference>
<keyword evidence="1 2" id="KW-0378">Hydrolase</keyword>
<dbReference type="PRINTS" id="PR00502">
    <property type="entry name" value="NUDIXFAMILY"/>
</dbReference>
<dbReference type="SUPFAM" id="SSF55811">
    <property type="entry name" value="Nudix"/>
    <property type="match status" value="1"/>
</dbReference>
<dbReference type="AlphaFoldDB" id="A0A4R2EYX5"/>
<comment type="similarity">
    <text evidence="2">Belongs to the Nudix hydrolase family.</text>
</comment>
<keyword evidence="5" id="KW-1185">Reference proteome</keyword>